<organism evidence="10 11">
    <name type="scientific">Blastococcus carthaginiensis</name>
    <dbReference type="NCBI Taxonomy" id="3050034"/>
    <lineage>
        <taxon>Bacteria</taxon>
        <taxon>Bacillati</taxon>
        <taxon>Actinomycetota</taxon>
        <taxon>Actinomycetes</taxon>
        <taxon>Geodermatophilales</taxon>
        <taxon>Geodermatophilaceae</taxon>
        <taxon>Blastococcus</taxon>
    </lineage>
</organism>
<dbReference type="Gene3D" id="2.60.200.40">
    <property type="match status" value="1"/>
</dbReference>
<comment type="caution">
    <text evidence="10">The sequence shown here is derived from an EMBL/GenBank/DDBJ whole genome shotgun (WGS) entry which is preliminary data.</text>
</comment>
<keyword evidence="7" id="KW-0594">Phospholipid biosynthesis</keyword>
<dbReference type="InterPro" id="IPR050187">
    <property type="entry name" value="Lipid_Phosphate_FormReg"/>
</dbReference>
<evidence type="ECO:0000256" key="1">
    <source>
        <dbReference type="ARBA" id="ARBA00001946"/>
    </source>
</evidence>
<gene>
    <name evidence="10" type="ORF">QOZ88_07065</name>
</gene>
<dbReference type="InterPro" id="IPR001206">
    <property type="entry name" value="Diacylglycerol_kinase_cat_dom"/>
</dbReference>
<keyword evidence="5 10" id="KW-0418">Kinase</keyword>
<evidence type="ECO:0000256" key="8">
    <source>
        <dbReference type="ARBA" id="ARBA00023264"/>
    </source>
</evidence>
<evidence type="ECO:0000256" key="7">
    <source>
        <dbReference type="ARBA" id="ARBA00023209"/>
    </source>
</evidence>
<dbReference type="InterPro" id="IPR017438">
    <property type="entry name" value="ATP-NAD_kinase_N"/>
</dbReference>
<comment type="cofactor">
    <cofactor evidence="1">
        <name>Mg(2+)</name>
        <dbReference type="ChEBI" id="CHEBI:18420"/>
    </cofactor>
</comment>
<dbReference type="Pfam" id="PF19279">
    <property type="entry name" value="YegS_C"/>
    <property type="match status" value="1"/>
</dbReference>
<evidence type="ECO:0000256" key="4">
    <source>
        <dbReference type="ARBA" id="ARBA00022741"/>
    </source>
</evidence>
<keyword evidence="4" id="KW-0547">Nucleotide-binding</keyword>
<dbReference type="EMBL" id="JASNFN010000005">
    <property type="protein sequence ID" value="MDP5182394.1"/>
    <property type="molecule type" value="Genomic_DNA"/>
</dbReference>
<dbReference type="SUPFAM" id="SSF111331">
    <property type="entry name" value="NAD kinase/diacylglycerol kinase-like"/>
    <property type="match status" value="1"/>
</dbReference>
<evidence type="ECO:0000256" key="3">
    <source>
        <dbReference type="ARBA" id="ARBA00022679"/>
    </source>
</evidence>
<dbReference type="RefSeq" id="WP_305999088.1">
    <property type="nucleotide sequence ID" value="NZ_JASNFN010000005.1"/>
</dbReference>
<evidence type="ECO:0000259" key="9">
    <source>
        <dbReference type="PROSITE" id="PS50146"/>
    </source>
</evidence>
<sequence>MSGKPEMLLVVNRSAGTAEDERVEAAVSGLRAGADVAVAATADAGDLDDALGAHPGRRVVVLGGDGSVHAVVAALDRAGRLSPDEPVGIIACGTGNDLARTLGLPLDPADGAAAVLAGVPRRLDLLRDDAGAVVVNAVHAGVGAEAAAEAHRLKQRLGAAAYPVGAAIAGLGDTGWPLRVEVDGQVAVHEGEGWAADGEQPVLMVGVCNGATIGGGTALAPDARPDDGLADVVVCAATGPVARAAYAAALTTGRHVDRPDVLVLCGREVRISGGPVPVDADGELGEVQDAGGWRVVHHAWSVLVPR</sequence>
<protein>
    <submittedName>
        <fullName evidence="10">Diacylglycerol kinase family protein</fullName>
    </submittedName>
</protein>
<evidence type="ECO:0000256" key="2">
    <source>
        <dbReference type="ARBA" id="ARBA00005983"/>
    </source>
</evidence>
<keyword evidence="7" id="KW-0444">Lipid biosynthesis</keyword>
<dbReference type="Proteomes" id="UP001233673">
    <property type="component" value="Unassembled WGS sequence"/>
</dbReference>
<dbReference type="PANTHER" id="PTHR12358">
    <property type="entry name" value="SPHINGOSINE KINASE"/>
    <property type="match status" value="1"/>
</dbReference>
<dbReference type="Pfam" id="PF00781">
    <property type="entry name" value="DAGK_cat"/>
    <property type="match status" value="1"/>
</dbReference>
<dbReference type="PROSITE" id="PS50146">
    <property type="entry name" value="DAGK"/>
    <property type="match status" value="1"/>
</dbReference>
<evidence type="ECO:0000256" key="5">
    <source>
        <dbReference type="ARBA" id="ARBA00022777"/>
    </source>
</evidence>
<dbReference type="InterPro" id="IPR016064">
    <property type="entry name" value="NAD/diacylglycerol_kinase_sf"/>
</dbReference>
<keyword evidence="6" id="KW-0067">ATP-binding</keyword>
<dbReference type="InterPro" id="IPR045540">
    <property type="entry name" value="YegS/DAGK_C"/>
</dbReference>
<evidence type="ECO:0000313" key="10">
    <source>
        <dbReference type="EMBL" id="MDP5182394.1"/>
    </source>
</evidence>
<name>A0ABT9IB48_9ACTN</name>
<dbReference type="GO" id="GO:0016301">
    <property type="term" value="F:kinase activity"/>
    <property type="evidence" value="ECO:0007669"/>
    <property type="project" value="UniProtKB-KW"/>
</dbReference>
<comment type="similarity">
    <text evidence="2">Belongs to the diacylglycerol/lipid kinase family.</text>
</comment>
<keyword evidence="11" id="KW-1185">Reference proteome</keyword>
<evidence type="ECO:0000256" key="6">
    <source>
        <dbReference type="ARBA" id="ARBA00022840"/>
    </source>
</evidence>
<keyword evidence="3" id="KW-0808">Transferase</keyword>
<dbReference type="SMART" id="SM00046">
    <property type="entry name" value="DAGKc"/>
    <property type="match status" value="1"/>
</dbReference>
<proteinExistence type="inferred from homology"/>
<keyword evidence="7" id="KW-0443">Lipid metabolism</keyword>
<dbReference type="PANTHER" id="PTHR12358:SF54">
    <property type="entry name" value="SPHINGOSINE KINASE RELATED PROTEIN"/>
    <property type="match status" value="1"/>
</dbReference>
<feature type="domain" description="DAGKc" evidence="9">
    <location>
        <begin position="2"/>
        <end position="131"/>
    </location>
</feature>
<keyword evidence="8" id="KW-1208">Phospholipid metabolism</keyword>
<evidence type="ECO:0000313" key="11">
    <source>
        <dbReference type="Proteomes" id="UP001233673"/>
    </source>
</evidence>
<accession>A0ABT9IB48</accession>
<reference evidence="11" key="1">
    <citation type="submission" date="2023-05" db="EMBL/GenBank/DDBJ databases">
        <title>Draft genome of Pseudofrankia sp. BMG5.37.</title>
        <authorList>
            <person name="Gtari M."/>
            <person name="Ghodhbane F."/>
            <person name="Sbissi I."/>
        </authorList>
    </citation>
    <scope>NUCLEOTIDE SEQUENCE [LARGE SCALE GENOMIC DNA]</scope>
    <source>
        <strain evidence="11">BMG 814</strain>
    </source>
</reference>
<dbReference type="Gene3D" id="3.40.50.10330">
    <property type="entry name" value="Probable inorganic polyphosphate/atp-NAD kinase, domain 1"/>
    <property type="match status" value="1"/>
</dbReference>